<keyword evidence="6 15" id="KW-0812">Transmembrane</keyword>
<evidence type="ECO:0000256" key="1">
    <source>
        <dbReference type="ARBA" id="ARBA00004651"/>
    </source>
</evidence>
<feature type="domain" description="HMA" evidence="16">
    <location>
        <begin position="35"/>
        <end position="101"/>
    </location>
</feature>
<dbReference type="Pfam" id="PF00702">
    <property type="entry name" value="Hydrolase"/>
    <property type="match status" value="1"/>
</dbReference>
<dbReference type="PROSITE" id="PS01229">
    <property type="entry name" value="COF_2"/>
    <property type="match status" value="1"/>
</dbReference>
<dbReference type="Pfam" id="PF00122">
    <property type="entry name" value="E1-E2_ATPase"/>
    <property type="match status" value="1"/>
</dbReference>
<dbReference type="InterPro" id="IPR023299">
    <property type="entry name" value="ATPase_P-typ_cyto_dom_N"/>
</dbReference>
<keyword evidence="10" id="KW-0460">Magnesium</keyword>
<dbReference type="InterPro" id="IPR023298">
    <property type="entry name" value="ATPase_P-typ_TM_dom_sf"/>
</dbReference>
<dbReference type="NCBIfam" id="TIGR01494">
    <property type="entry name" value="ATPase_P-type"/>
    <property type="match status" value="1"/>
</dbReference>
<evidence type="ECO:0000313" key="17">
    <source>
        <dbReference type="EMBL" id="MBM3092829.1"/>
    </source>
</evidence>
<feature type="transmembrane region" description="Helical" evidence="15">
    <location>
        <begin position="361"/>
        <end position="383"/>
    </location>
</feature>
<dbReference type="InterPro" id="IPR027256">
    <property type="entry name" value="P-typ_ATPase_IB"/>
</dbReference>
<dbReference type="PANTHER" id="PTHR43520">
    <property type="entry name" value="ATP7, ISOFORM B"/>
    <property type="match status" value="1"/>
</dbReference>
<dbReference type="Gene3D" id="3.40.1110.10">
    <property type="entry name" value="Calcium-transporting ATPase, cytoplasmic domain N"/>
    <property type="match status" value="1"/>
</dbReference>
<reference evidence="17 18" key="1">
    <citation type="submission" date="2020-01" db="EMBL/GenBank/DDBJ databases">
        <title>Draft genome assembly of Ensifer adhaerens T173.</title>
        <authorList>
            <person name="Craig J.E."/>
            <person name="Stinchcombe J.R."/>
        </authorList>
    </citation>
    <scope>NUCLEOTIDE SEQUENCE [LARGE SCALE GENOMIC DNA]</scope>
    <source>
        <strain evidence="17 18">T173</strain>
    </source>
</reference>
<feature type="transmembrane region" description="Helical" evidence="15">
    <location>
        <begin position="115"/>
        <end position="138"/>
    </location>
</feature>
<dbReference type="InterPro" id="IPR059000">
    <property type="entry name" value="ATPase_P-type_domA"/>
</dbReference>
<dbReference type="Pfam" id="PF00403">
    <property type="entry name" value="HMA"/>
    <property type="match status" value="1"/>
</dbReference>
<dbReference type="GO" id="GO:0016887">
    <property type="term" value="F:ATP hydrolysis activity"/>
    <property type="evidence" value="ECO:0007669"/>
    <property type="project" value="InterPro"/>
</dbReference>
<keyword evidence="3" id="KW-0813">Transport</keyword>
<keyword evidence="11" id="KW-1278">Translocase</keyword>
<dbReference type="SUPFAM" id="SSF81665">
    <property type="entry name" value="Calcium ATPase, transmembrane domain M"/>
    <property type="match status" value="1"/>
</dbReference>
<sequence>MACCSFADICPDKDAVRSRGEEIFLASRGVGNGLRQVTLSTPEVHCAGCIAKIERALGDLQAVESARVNLSRRRVTVSWDSEKAQCPDFIGALAMAGYSAHIVTDVSADESLSSFLVALAVAGFCSMNIMILSVSVWSGADPATRNAFHMISAGLALPAVFYSGRIFYASAWRALRSGQTNMDVPISVGIILAFILSLYDTFTGARHAYFDASVALIFVLLAGRTLDQMMRGKVRSAIDDLQKLIPMGANVVHEDGTFSYTPLEEVQPGMRLLVRSGDRVPVDAVVHEGGTEIDSSLVSGESRWRSVDVGATLSAGVLNAGSPILVIATQNAGDSFLSEMARMVDAAESARTNYRRVADRAAALYSPVVHSIAAITLAGWLYVSGDLHQAVTTAIAVLIITCPCALGLAVPMVQVVATRRLFERGIMVRDGSALERVCHARTVLFDKTGTLTLGLPQLVKAEQIPPGALGIAASLAQLSNHPVARAVADAGTRAGSKPEVFDSVDEIHGLGIEGRRHGQTYRLGRASWATNLPDFSRDFDGTASVLTRDDQILAVFEFEDVVRPGASELVQTLRAGGTSLGIVSGDNKRAVSRVANRLGIERYSAELLPADKVAAIRALQSSSDKVVMVGDGLNDAPALAAADVSIAPSTASDIGRNHADFIFLSDNLLAVRDIIETAKRANDLVRQNFGFAVAYNVVSIPFAIAGSVTPLAAAIAMSLSSVLVVCNSLRLASPIFRWEQWSGHPAVIS</sequence>
<evidence type="ECO:0000256" key="15">
    <source>
        <dbReference type="RuleBase" id="RU362081"/>
    </source>
</evidence>
<keyword evidence="13" id="KW-0406">Ion transport</keyword>
<name>A0AAW4FMZ2_9HYPH</name>
<comment type="subcellular location">
    <subcellularLocation>
        <location evidence="1">Cell membrane</location>
        <topology evidence="1">Multi-pass membrane protein</topology>
    </subcellularLocation>
</comment>
<feature type="transmembrane region" description="Helical" evidence="15">
    <location>
        <begin position="395"/>
        <end position="417"/>
    </location>
</feature>
<feature type="transmembrane region" description="Helical" evidence="15">
    <location>
        <begin position="689"/>
        <end position="705"/>
    </location>
</feature>
<comment type="caution">
    <text evidence="17">The sequence shown here is derived from an EMBL/GenBank/DDBJ whole genome shotgun (WGS) entry which is preliminary data.</text>
</comment>
<dbReference type="PROSITE" id="PS00154">
    <property type="entry name" value="ATPASE_E1_E2"/>
    <property type="match status" value="1"/>
</dbReference>
<dbReference type="SUPFAM" id="SSF56784">
    <property type="entry name" value="HAD-like"/>
    <property type="match status" value="1"/>
</dbReference>
<dbReference type="PROSITE" id="PS50846">
    <property type="entry name" value="HMA_2"/>
    <property type="match status" value="1"/>
</dbReference>
<dbReference type="NCBIfam" id="TIGR01525">
    <property type="entry name" value="ATPase-IB_hvy"/>
    <property type="match status" value="1"/>
</dbReference>
<evidence type="ECO:0000256" key="10">
    <source>
        <dbReference type="ARBA" id="ARBA00022842"/>
    </source>
</evidence>
<keyword evidence="4 15" id="KW-1003">Cell membrane</keyword>
<evidence type="ECO:0000256" key="11">
    <source>
        <dbReference type="ARBA" id="ARBA00022967"/>
    </source>
</evidence>
<dbReference type="NCBIfam" id="TIGR01512">
    <property type="entry name" value="ATPase-IB2_Cd"/>
    <property type="match status" value="1"/>
</dbReference>
<evidence type="ECO:0000259" key="16">
    <source>
        <dbReference type="PROSITE" id="PS50846"/>
    </source>
</evidence>
<dbReference type="Proteomes" id="UP000744980">
    <property type="component" value="Unassembled WGS sequence"/>
</dbReference>
<dbReference type="NCBIfam" id="TIGR01511">
    <property type="entry name" value="ATPase-IB1_Cu"/>
    <property type="match status" value="1"/>
</dbReference>
<dbReference type="Gene3D" id="3.30.70.100">
    <property type="match status" value="1"/>
</dbReference>
<dbReference type="InterPro" id="IPR018303">
    <property type="entry name" value="ATPase_P-typ_P_site"/>
</dbReference>
<evidence type="ECO:0000256" key="9">
    <source>
        <dbReference type="ARBA" id="ARBA00022840"/>
    </source>
</evidence>
<keyword evidence="8 15" id="KW-0547">Nucleotide-binding</keyword>
<evidence type="ECO:0000256" key="4">
    <source>
        <dbReference type="ARBA" id="ARBA00022475"/>
    </source>
</evidence>
<dbReference type="Gene3D" id="3.40.50.1000">
    <property type="entry name" value="HAD superfamily/HAD-like"/>
    <property type="match status" value="1"/>
</dbReference>
<keyword evidence="12 15" id="KW-1133">Transmembrane helix</keyword>
<dbReference type="GO" id="GO:0043682">
    <property type="term" value="F:P-type divalent copper transporter activity"/>
    <property type="evidence" value="ECO:0007669"/>
    <property type="project" value="TreeGrafter"/>
</dbReference>
<evidence type="ECO:0000256" key="5">
    <source>
        <dbReference type="ARBA" id="ARBA00022553"/>
    </source>
</evidence>
<keyword evidence="7 15" id="KW-0479">Metal-binding</keyword>
<dbReference type="AlphaFoldDB" id="A0AAW4FMZ2"/>
<dbReference type="InterPro" id="IPR036163">
    <property type="entry name" value="HMA_dom_sf"/>
</dbReference>
<dbReference type="InterPro" id="IPR006121">
    <property type="entry name" value="HMA_dom"/>
</dbReference>
<evidence type="ECO:0000256" key="2">
    <source>
        <dbReference type="ARBA" id="ARBA00006024"/>
    </source>
</evidence>
<keyword evidence="9 15" id="KW-0067">ATP-binding</keyword>
<evidence type="ECO:0000313" key="18">
    <source>
        <dbReference type="Proteomes" id="UP000744980"/>
    </source>
</evidence>
<keyword evidence="5" id="KW-0597">Phosphoprotein</keyword>
<dbReference type="GO" id="GO:0005507">
    <property type="term" value="F:copper ion binding"/>
    <property type="evidence" value="ECO:0007669"/>
    <property type="project" value="TreeGrafter"/>
</dbReference>
<dbReference type="InterPro" id="IPR008250">
    <property type="entry name" value="ATPase_P-typ_transduc_dom_A_sf"/>
</dbReference>
<feature type="transmembrane region" description="Helical" evidence="15">
    <location>
        <begin position="150"/>
        <end position="172"/>
    </location>
</feature>
<dbReference type="GO" id="GO:0005886">
    <property type="term" value="C:plasma membrane"/>
    <property type="evidence" value="ECO:0007669"/>
    <property type="project" value="UniProtKB-SubCell"/>
</dbReference>
<dbReference type="InterPro" id="IPR023214">
    <property type="entry name" value="HAD_sf"/>
</dbReference>
<evidence type="ECO:0000256" key="3">
    <source>
        <dbReference type="ARBA" id="ARBA00022448"/>
    </source>
</evidence>
<keyword evidence="14 15" id="KW-0472">Membrane</keyword>
<evidence type="ECO:0000256" key="14">
    <source>
        <dbReference type="ARBA" id="ARBA00023136"/>
    </source>
</evidence>
<evidence type="ECO:0000256" key="8">
    <source>
        <dbReference type="ARBA" id="ARBA00022741"/>
    </source>
</evidence>
<keyword evidence="18" id="KW-1185">Reference proteome</keyword>
<dbReference type="InterPro" id="IPR001757">
    <property type="entry name" value="P_typ_ATPase"/>
</dbReference>
<dbReference type="RefSeq" id="WP_203528444.1">
    <property type="nucleotide sequence ID" value="NZ_CP083373.1"/>
</dbReference>
<dbReference type="Gene3D" id="2.70.150.10">
    <property type="entry name" value="Calcium-transporting ATPase, cytoplasmic transduction domain A"/>
    <property type="match status" value="1"/>
</dbReference>
<accession>A0AAW4FMZ2</accession>
<evidence type="ECO:0000256" key="6">
    <source>
        <dbReference type="ARBA" id="ARBA00022692"/>
    </source>
</evidence>
<feature type="transmembrane region" description="Helical" evidence="15">
    <location>
        <begin position="208"/>
        <end position="226"/>
    </location>
</feature>
<comment type="similarity">
    <text evidence="2 15">Belongs to the cation transport ATPase (P-type) (TC 3.A.3) family. Type IB subfamily.</text>
</comment>
<organism evidence="17 18">
    <name type="scientific">Ensifer canadensis</name>
    <dbReference type="NCBI Taxonomy" id="555315"/>
    <lineage>
        <taxon>Bacteria</taxon>
        <taxon>Pseudomonadati</taxon>
        <taxon>Pseudomonadota</taxon>
        <taxon>Alphaproteobacteria</taxon>
        <taxon>Hyphomicrobiales</taxon>
        <taxon>Rhizobiaceae</taxon>
        <taxon>Sinorhizobium/Ensifer group</taxon>
        <taxon>Ensifer</taxon>
    </lineage>
</organism>
<evidence type="ECO:0000256" key="7">
    <source>
        <dbReference type="ARBA" id="ARBA00022723"/>
    </source>
</evidence>
<dbReference type="PANTHER" id="PTHR43520:SF5">
    <property type="entry name" value="CATION-TRANSPORTING P-TYPE ATPASE-RELATED"/>
    <property type="match status" value="1"/>
</dbReference>
<dbReference type="SUPFAM" id="SSF55008">
    <property type="entry name" value="HMA, heavy metal-associated domain"/>
    <property type="match status" value="1"/>
</dbReference>
<evidence type="ECO:0000256" key="12">
    <source>
        <dbReference type="ARBA" id="ARBA00022989"/>
    </source>
</evidence>
<dbReference type="GO" id="GO:0055070">
    <property type="term" value="P:copper ion homeostasis"/>
    <property type="evidence" value="ECO:0007669"/>
    <property type="project" value="TreeGrafter"/>
</dbReference>
<dbReference type="InterPro" id="IPR036412">
    <property type="entry name" value="HAD-like_sf"/>
</dbReference>
<dbReference type="CDD" id="cd00371">
    <property type="entry name" value="HMA"/>
    <property type="match status" value="1"/>
</dbReference>
<proteinExistence type="inferred from homology"/>
<dbReference type="SUPFAM" id="SSF81653">
    <property type="entry name" value="Calcium ATPase, transduction domain A"/>
    <property type="match status" value="1"/>
</dbReference>
<evidence type="ECO:0000256" key="13">
    <source>
        <dbReference type="ARBA" id="ARBA00023065"/>
    </source>
</evidence>
<dbReference type="GO" id="GO:0005524">
    <property type="term" value="F:ATP binding"/>
    <property type="evidence" value="ECO:0007669"/>
    <property type="project" value="UniProtKB-UniRule"/>
</dbReference>
<gene>
    <name evidence="17" type="primary">cadA</name>
    <name evidence="17" type="ORF">GFB56_18760</name>
</gene>
<feature type="transmembrane region" description="Helical" evidence="15">
    <location>
        <begin position="184"/>
        <end position="202"/>
    </location>
</feature>
<protein>
    <submittedName>
        <fullName evidence="17">Cadmium-translocating P-type ATPase</fullName>
    </submittedName>
</protein>
<dbReference type="EMBL" id="WXFA01000011">
    <property type="protein sequence ID" value="MBM3092829.1"/>
    <property type="molecule type" value="Genomic_DNA"/>
</dbReference>
<dbReference type="PRINTS" id="PR00119">
    <property type="entry name" value="CATATPASE"/>
</dbReference>